<keyword evidence="2" id="KW-1185">Reference proteome</keyword>
<sequence length="121" mass="13423">LGSGRWENCNDKDLSFNLRVGLLEEYCSLPHKVSFVAADIYHKSGDEWIYNRSSFPYSPRITAFGGYSTSPDTVASPGYPWGRDRGRVSSSHPAIVPVPPVHLAQPITDARFMTLAVCLLH</sequence>
<comment type="caution">
    <text evidence="1">The sequence shown here is derived from an EMBL/GenBank/DDBJ whole genome shotgun (WGS) entry which is preliminary data.</text>
</comment>
<protein>
    <submittedName>
        <fullName evidence="1">Uncharacterized protein</fullName>
    </submittedName>
</protein>
<evidence type="ECO:0000313" key="1">
    <source>
        <dbReference type="EMBL" id="KAK7507567.1"/>
    </source>
</evidence>
<reference evidence="1 2" key="1">
    <citation type="journal article" date="2023" name="Sci. Data">
        <title>Genome assembly of the Korean intertidal mud-creeper Batillaria attramentaria.</title>
        <authorList>
            <person name="Patra A.K."/>
            <person name="Ho P.T."/>
            <person name="Jun S."/>
            <person name="Lee S.J."/>
            <person name="Kim Y."/>
            <person name="Won Y.J."/>
        </authorList>
    </citation>
    <scope>NUCLEOTIDE SEQUENCE [LARGE SCALE GENOMIC DNA]</scope>
    <source>
        <strain evidence="1">Wonlab-2016</strain>
    </source>
</reference>
<name>A0ABD0M874_9CAEN</name>
<accession>A0ABD0M874</accession>
<dbReference type="EMBL" id="JACVVK020000004">
    <property type="protein sequence ID" value="KAK7507567.1"/>
    <property type="molecule type" value="Genomic_DNA"/>
</dbReference>
<gene>
    <name evidence="1" type="ORF">BaRGS_00001502</name>
</gene>
<proteinExistence type="predicted"/>
<dbReference type="AlphaFoldDB" id="A0ABD0M874"/>
<feature type="non-terminal residue" evidence="1">
    <location>
        <position position="1"/>
    </location>
</feature>
<evidence type="ECO:0000313" key="2">
    <source>
        <dbReference type="Proteomes" id="UP001519460"/>
    </source>
</evidence>
<feature type="non-terminal residue" evidence="1">
    <location>
        <position position="121"/>
    </location>
</feature>
<organism evidence="1 2">
    <name type="scientific">Batillaria attramentaria</name>
    <dbReference type="NCBI Taxonomy" id="370345"/>
    <lineage>
        <taxon>Eukaryota</taxon>
        <taxon>Metazoa</taxon>
        <taxon>Spiralia</taxon>
        <taxon>Lophotrochozoa</taxon>
        <taxon>Mollusca</taxon>
        <taxon>Gastropoda</taxon>
        <taxon>Caenogastropoda</taxon>
        <taxon>Sorbeoconcha</taxon>
        <taxon>Cerithioidea</taxon>
        <taxon>Batillariidae</taxon>
        <taxon>Batillaria</taxon>
    </lineage>
</organism>
<dbReference type="Proteomes" id="UP001519460">
    <property type="component" value="Unassembled WGS sequence"/>
</dbReference>